<dbReference type="Proteomes" id="UP000044026">
    <property type="component" value="Unassembled WGS sequence"/>
</dbReference>
<gene>
    <name evidence="1" type="ORF">CCAN12_760038</name>
</gene>
<organism evidence="1 2">
    <name type="scientific">Capnocytophaga canimorsus</name>
    <dbReference type="NCBI Taxonomy" id="28188"/>
    <lineage>
        <taxon>Bacteria</taxon>
        <taxon>Pseudomonadati</taxon>
        <taxon>Bacteroidota</taxon>
        <taxon>Flavobacteriia</taxon>
        <taxon>Flavobacteriales</taxon>
        <taxon>Flavobacteriaceae</taxon>
        <taxon>Capnocytophaga</taxon>
    </lineage>
</organism>
<protein>
    <submittedName>
        <fullName evidence="1">Uncharacterized protein</fullName>
    </submittedName>
</protein>
<name>A0A0B7HN57_9FLAO</name>
<evidence type="ECO:0000313" key="2">
    <source>
        <dbReference type="Proteomes" id="UP000044026"/>
    </source>
</evidence>
<proteinExistence type="predicted"/>
<dbReference type="AlphaFoldDB" id="A0A0B7HN57"/>
<sequence>MSCKYLFDKTWSFVLCNVLFIEMNYYKTESKMKICYLFVVFLIVKKSN</sequence>
<reference evidence="1 2" key="1">
    <citation type="submission" date="2015-01" db="EMBL/GenBank/DDBJ databases">
        <authorList>
            <person name="Xiang T."/>
            <person name="Song Y."/>
            <person name="Huang L."/>
            <person name="Wang B."/>
            <person name="Wu P."/>
        </authorList>
    </citation>
    <scope>NUCLEOTIDE SEQUENCE [LARGE SCALE GENOMIC DNA]</scope>
    <source>
        <strain evidence="1 2">Cc12</strain>
    </source>
</reference>
<dbReference type="EMBL" id="CDOE01000074">
    <property type="protein sequence ID" value="CEN39357.1"/>
    <property type="molecule type" value="Genomic_DNA"/>
</dbReference>
<accession>A0A0B7HN57</accession>
<evidence type="ECO:0000313" key="1">
    <source>
        <dbReference type="EMBL" id="CEN39357.1"/>
    </source>
</evidence>